<dbReference type="STRING" id="54005.HMPREF3229_00779"/>
<dbReference type="PIRSF" id="PIRSF006488">
    <property type="entry name" value="Exonuc_VII_S"/>
    <property type="match status" value="1"/>
</dbReference>
<dbReference type="Proteomes" id="UP000748991">
    <property type="component" value="Unassembled WGS sequence"/>
</dbReference>
<reference evidence="7 10" key="1">
    <citation type="submission" date="2016-01" db="EMBL/GenBank/DDBJ databases">
        <authorList>
            <person name="Oliw E.H."/>
        </authorList>
    </citation>
    <scope>NUCLEOTIDE SEQUENCE [LARGE SCALE GENOMIC DNA]</scope>
    <source>
        <strain evidence="7 10">CMW7756A</strain>
    </source>
</reference>
<dbReference type="Proteomes" id="UP000250070">
    <property type="component" value="Unassembled WGS sequence"/>
</dbReference>
<keyword evidence="5 6" id="KW-0269">Exonuclease</keyword>
<dbReference type="EMBL" id="LRQE01000024">
    <property type="protein sequence ID" value="KXA30771.1"/>
    <property type="molecule type" value="Genomic_DNA"/>
</dbReference>
<dbReference type="GO" id="GO:0008855">
    <property type="term" value="F:exodeoxyribonuclease VII activity"/>
    <property type="evidence" value="ECO:0007669"/>
    <property type="project" value="UniProtKB-UniRule"/>
</dbReference>
<keyword evidence="2 6" id="KW-0963">Cytoplasm</keyword>
<evidence type="ECO:0000256" key="3">
    <source>
        <dbReference type="ARBA" id="ARBA00022722"/>
    </source>
</evidence>
<dbReference type="Proteomes" id="UP000070174">
    <property type="component" value="Unassembled WGS sequence"/>
</dbReference>
<dbReference type="InterPro" id="IPR037004">
    <property type="entry name" value="Exonuc_VII_ssu_sf"/>
</dbReference>
<evidence type="ECO:0000256" key="5">
    <source>
        <dbReference type="ARBA" id="ARBA00022839"/>
    </source>
</evidence>
<evidence type="ECO:0000256" key="2">
    <source>
        <dbReference type="ARBA" id="ARBA00022490"/>
    </source>
</evidence>
<dbReference type="PANTHER" id="PTHR34137">
    <property type="entry name" value="EXODEOXYRIBONUCLEASE 7 SMALL SUBUNIT"/>
    <property type="match status" value="1"/>
</dbReference>
<evidence type="ECO:0000313" key="7">
    <source>
        <dbReference type="EMBL" id="KXA30771.1"/>
    </source>
</evidence>
<accession>A0A133PQ68</accession>
<evidence type="ECO:0000256" key="1">
    <source>
        <dbReference type="ARBA" id="ARBA00009998"/>
    </source>
</evidence>
<dbReference type="Gene3D" id="1.10.287.1040">
    <property type="entry name" value="Exonuclease VII, small subunit"/>
    <property type="match status" value="1"/>
</dbReference>
<proteinExistence type="inferred from homology"/>
<dbReference type="GO" id="GO:0005829">
    <property type="term" value="C:cytosol"/>
    <property type="evidence" value="ECO:0007669"/>
    <property type="project" value="TreeGrafter"/>
</dbReference>
<name>A0A133PQ68_9FIRM</name>
<dbReference type="EMBL" id="UATM01000032">
    <property type="protein sequence ID" value="SPY48884.1"/>
    <property type="molecule type" value="Genomic_DNA"/>
</dbReference>
<sequence>MERDYESSFRELENIIRELESKDISLEDSIKKYEKGIELYKYLNNTLKAYEGKIKTIAEENSEFIEDKKDERFR</sequence>
<comment type="catalytic activity">
    <reaction evidence="6">
        <text>Exonucleolytic cleavage in either 5'- to 3'- or 3'- to 5'-direction to yield nucleoside 5'-phosphates.</text>
        <dbReference type="EC" id="3.1.11.6"/>
    </reaction>
</comment>
<dbReference type="NCBIfam" id="TIGR01280">
    <property type="entry name" value="xseB"/>
    <property type="match status" value="1"/>
</dbReference>
<evidence type="ECO:0000313" key="10">
    <source>
        <dbReference type="Proteomes" id="UP000070174"/>
    </source>
</evidence>
<dbReference type="EC" id="3.1.11.6" evidence="6"/>
<protein>
    <recommendedName>
        <fullName evidence="6">Exodeoxyribonuclease 7 small subunit</fullName>
        <ecNumber evidence="6">3.1.11.6</ecNumber>
    </recommendedName>
    <alternativeName>
        <fullName evidence="6">Exodeoxyribonuclease VII small subunit</fullName>
        <shortName evidence="6">Exonuclease VII small subunit</shortName>
    </alternativeName>
</protein>
<dbReference type="PATRIC" id="fig|54005.3.peg.766"/>
<evidence type="ECO:0000313" key="9">
    <source>
        <dbReference type="EMBL" id="SPY48884.1"/>
    </source>
</evidence>
<dbReference type="GeneID" id="83861665"/>
<comment type="subcellular location">
    <subcellularLocation>
        <location evidence="6">Cytoplasm</location>
    </subcellularLocation>
</comment>
<comment type="subunit">
    <text evidence="6">Heterooligomer composed of large and small subunits.</text>
</comment>
<dbReference type="HAMAP" id="MF_00337">
    <property type="entry name" value="Exonuc_7_S"/>
    <property type="match status" value="1"/>
</dbReference>
<dbReference type="Pfam" id="PF02609">
    <property type="entry name" value="Exonuc_VII_S"/>
    <property type="match status" value="1"/>
</dbReference>
<organism evidence="7">
    <name type="scientific">Peptoniphilus harei</name>
    <dbReference type="NCBI Taxonomy" id="54005"/>
    <lineage>
        <taxon>Bacteria</taxon>
        <taxon>Bacillati</taxon>
        <taxon>Bacillota</taxon>
        <taxon>Tissierellia</taxon>
        <taxon>Tissierellales</taxon>
        <taxon>Peptoniphilaceae</taxon>
        <taxon>Peptoniphilus</taxon>
    </lineage>
</organism>
<gene>
    <name evidence="6 8" type="primary">xseB</name>
    <name evidence="7" type="ORF">HMPREF3229_00779</name>
    <name evidence="8" type="ORF">KH327_05395</name>
    <name evidence="9" type="ORF">NCTC13076_01976</name>
</gene>
<keyword evidence="4 6" id="KW-0378">Hydrolase</keyword>
<dbReference type="InterPro" id="IPR003761">
    <property type="entry name" value="Exonuc_VII_S"/>
</dbReference>
<reference evidence="8" key="3">
    <citation type="submission" date="2021-02" db="EMBL/GenBank/DDBJ databases">
        <title>Infant gut strain persistence is associated with maternal origin, phylogeny, and functional potential including surface adhesion and iron acquisition.</title>
        <authorList>
            <person name="Lou Y.C."/>
        </authorList>
    </citation>
    <scope>NUCLEOTIDE SEQUENCE</scope>
    <source>
        <strain evidence="8">L3_060_052G1_dasL3_060_052G1_concoct_1</strain>
    </source>
</reference>
<dbReference type="RefSeq" id="WP_060799977.1">
    <property type="nucleotide sequence ID" value="NZ_CAUPLU010000043.1"/>
</dbReference>
<dbReference type="PANTHER" id="PTHR34137:SF1">
    <property type="entry name" value="EXODEOXYRIBONUCLEASE 7 SMALL SUBUNIT"/>
    <property type="match status" value="1"/>
</dbReference>
<comment type="similarity">
    <text evidence="1 6">Belongs to the XseB family.</text>
</comment>
<evidence type="ECO:0000256" key="4">
    <source>
        <dbReference type="ARBA" id="ARBA00022801"/>
    </source>
</evidence>
<evidence type="ECO:0000313" key="11">
    <source>
        <dbReference type="Proteomes" id="UP000250070"/>
    </source>
</evidence>
<evidence type="ECO:0000256" key="6">
    <source>
        <dbReference type="HAMAP-Rule" id="MF_00337"/>
    </source>
</evidence>
<dbReference type="SUPFAM" id="SSF116842">
    <property type="entry name" value="XseB-like"/>
    <property type="match status" value="1"/>
</dbReference>
<dbReference type="GO" id="GO:0009318">
    <property type="term" value="C:exodeoxyribonuclease VII complex"/>
    <property type="evidence" value="ECO:0007669"/>
    <property type="project" value="UniProtKB-UniRule"/>
</dbReference>
<evidence type="ECO:0000313" key="8">
    <source>
        <dbReference type="EMBL" id="MBS6535248.1"/>
    </source>
</evidence>
<dbReference type="GO" id="GO:0006308">
    <property type="term" value="P:DNA catabolic process"/>
    <property type="evidence" value="ECO:0007669"/>
    <property type="project" value="UniProtKB-UniRule"/>
</dbReference>
<keyword evidence="3 6" id="KW-0540">Nuclease</keyword>
<dbReference type="EMBL" id="JAGZZP010000008">
    <property type="protein sequence ID" value="MBS6535248.1"/>
    <property type="molecule type" value="Genomic_DNA"/>
</dbReference>
<dbReference type="AlphaFoldDB" id="A0A133PQ68"/>
<dbReference type="OrthoDB" id="1697399at2"/>
<reference evidence="9 11" key="2">
    <citation type="submission" date="2018-06" db="EMBL/GenBank/DDBJ databases">
        <authorList>
            <consortium name="Pathogen Informatics"/>
            <person name="Doyle S."/>
        </authorList>
    </citation>
    <scope>NUCLEOTIDE SEQUENCE [LARGE SCALE GENOMIC DNA]</scope>
    <source>
        <strain evidence="9 11">NCTC13076</strain>
    </source>
</reference>
<comment type="function">
    <text evidence="6">Bidirectionally degrades single-stranded DNA into large acid-insoluble oligonucleotides, which are then degraded further into small acid-soluble oligonucleotides.</text>
</comment>